<evidence type="ECO:0000256" key="2">
    <source>
        <dbReference type="ARBA" id="ARBA00005236"/>
    </source>
</evidence>
<dbReference type="KEGG" id="asem:NNL22_14280"/>
<evidence type="ECO:0000259" key="9">
    <source>
        <dbReference type="Pfam" id="PF12704"/>
    </source>
</evidence>
<dbReference type="InterPro" id="IPR003838">
    <property type="entry name" value="ABC3_permease_C"/>
</dbReference>
<evidence type="ECO:0000256" key="7">
    <source>
        <dbReference type="SAM" id="Phobius"/>
    </source>
</evidence>
<feature type="transmembrane region" description="Helical" evidence="7">
    <location>
        <begin position="370"/>
        <end position="400"/>
    </location>
</feature>
<evidence type="ECO:0000256" key="5">
    <source>
        <dbReference type="ARBA" id="ARBA00022989"/>
    </source>
</evidence>
<accession>A0A9E8HK60</accession>
<keyword evidence="11" id="KW-1185">Reference proteome</keyword>
<dbReference type="RefSeq" id="WP_251811221.1">
    <property type="nucleotide sequence ID" value="NZ_CP101527.1"/>
</dbReference>
<evidence type="ECO:0000256" key="6">
    <source>
        <dbReference type="ARBA" id="ARBA00023136"/>
    </source>
</evidence>
<dbReference type="InterPro" id="IPR025857">
    <property type="entry name" value="MacB_PCD"/>
</dbReference>
<dbReference type="PANTHER" id="PTHR30489:SF0">
    <property type="entry name" value="LIPOPROTEIN-RELEASING SYSTEM TRANSMEMBRANE PROTEIN LOLE"/>
    <property type="match status" value="1"/>
</dbReference>
<dbReference type="PANTHER" id="PTHR30489">
    <property type="entry name" value="LIPOPROTEIN-RELEASING SYSTEM TRANSMEMBRANE PROTEIN LOLE"/>
    <property type="match status" value="1"/>
</dbReference>
<keyword evidence="3" id="KW-1003">Cell membrane</keyword>
<evidence type="ECO:0000259" key="8">
    <source>
        <dbReference type="Pfam" id="PF02687"/>
    </source>
</evidence>
<dbReference type="Pfam" id="PF02687">
    <property type="entry name" value="FtsX"/>
    <property type="match status" value="1"/>
</dbReference>
<reference evidence="10" key="1">
    <citation type="submission" date="2022-07" db="EMBL/GenBank/DDBJ databases">
        <title>Alkalimarinus sp. nov., isolated from gut of a Alitta virens.</title>
        <authorList>
            <person name="Yang A.I."/>
            <person name="Shin N.-R."/>
        </authorList>
    </citation>
    <scope>NUCLEOTIDE SEQUENCE</scope>
    <source>
        <strain evidence="10">FA028</strain>
    </source>
</reference>
<organism evidence="10 11">
    <name type="scientific">Alkalimarinus sediminis</name>
    <dbReference type="NCBI Taxonomy" id="1632866"/>
    <lineage>
        <taxon>Bacteria</taxon>
        <taxon>Pseudomonadati</taxon>
        <taxon>Pseudomonadota</taxon>
        <taxon>Gammaproteobacteria</taxon>
        <taxon>Alteromonadales</taxon>
        <taxon>Alteromonadaceae</taxon>
        <taxon>Alkalimarinus</taxon>
    </lineage>
</organism>
<feature type="domain" description="MacB-like periplasmic core" evidence="9">
    <location>
        <begin position="19"/>
        <end position="235"/>
    </location>
</feature>
<comment type="similarity">
    <text evidence="2">Belongs to the ABC-4 integral membrane protein family. LolC/E subfamily.</text>
</comment>
<feature type="transmembrane region" description="Helical" evidence="7">
    <location>
        <begin position="278"/>
        <end position="301"/>
    </location>
</feature>
<dbReference type="AlphaFoldDB" id="A0A9E8HK60"/>
<name>A0A9E8HK60_9ALTE</name>
<sequence length="415" mass="45515">MNLVSRLAQRNIFRNTRRTLLTVLLIGCGLAALIFTDAFIRGMAASLIKISTETFLGEAQIHQHGFREANDVDIYIKDAAKLSQTLNGIKEIKAYSPRTITGGMLSSSENVSAAAVYGVNADQEASVSKLKKAMVRGQYLSGNGDTSDPHSNSNEILIGADLAELLEVDLGDRIVVTLSQAHGGELSQELFRLSGVFHFNDRNMDKGMAFINLPKSQTMLGINGVHEISIRLQNVDLADDSNLALWQTLNNKNLETLNWRELTPQLSSILNMSGYSTLIVSIIMFVLVALGLINSMFMSIYERHNEFGILLAIGTRPQQLFWQILLEGFLIGLLSLVGGVVLGIALSYWKSIDGIDYSGMEMSGVTMNEPIYLIINYLSVAKIALSILVITVLSCIYPAIHAARLQPSFAMRKAL</sequence>
<dbReference type="GO" id="GO:0044874">
    <property type="term" value="P:lipoprotein localization to outer membrane"/>
    <property type="evidence" value="ECO:0007669"/>
    <property type="project" value="TreeGrafter"/>
</dbReference>
<dbReference type="GO" id="GO:0098797">
    <property type="term" value="C:plasma membrane protein complex"/>
    <property type="evidence" value="ECO:0007669"/>
    <property type="project" value="TreeGrafter"/>
</dbReference>
<feature type="transmembrane region" description="Helical" evidence="7">
    <location>
        <begin position="20"/>
        <end position="40"/>
    </location>
</feature>
<feature type="transmembrane region" description="Helical" evidence="7">
    <location>
        <begin position="321"/>
        <end position="349"/>
    </location>
</feature>
<evidence type="ECO:0000256" key="4">
    <source>
        <dbReference type="ARBA" id="ARBA00022692"/>
    </source>
</evidence>
<keyword evidence="5 7" id="KW-1133">Transmembrane helix</keyword>
<dbReference type="Pfam" id="PF12704">
    <property type="entry name" value="MacB_PCD"/>
    <property type="match status" value="1"/>
</dbReference>
<evidence type="ECO:0000313" key="10">
    <source>
        <dbReference type="EMBL" id="UZW74178.1"/>
    </source>
</evidence>
<keyword evidence="4 7" id="KW-0812">Transmembrane</keyword>
<evidence type="ECO:0000256" key="3">
    <source>
        <dbReference type="ARBA" id="ARBA00022475"/>
    </source>
</evidence>
<proteinExistence type="inferred from homology"/>
<gene>
    <name evidence="10" type="ORF">NNL22_14280</name>
</gene>
<dbReference type="EMBL" id="CP101527">
    <property type="protein sequence ID" value="UZW74178.1"/>
    <property type="molecule type" value="Genomic_DNA"/>
</dbReference>
<protein>
    <submittedName>
        <fullName evidence="10">FtsX-like permease family protein</fullName>
    </submittedName>
</protein>
<feature type="domain" description="ABC3 transporter permease C-terminal" evidence="8">
    <location>
        <begin position="279"/>
        <end position="407"/>
    </location>
</feature>
<evidence type="ECO:0000313" key="11">
    <source>
        <dbReference type="Proteomes" id="UP001164472"/>
    </source>
</evidence>
<evidence type="ECO:0000256" key="1">
    <source>
        <dbReference type="ARBA" id="ARBA00004651"/>
    </source>
</evidence>
<dbReference type="Proteomes" id="UP001164472">
    <property type="component" value="Chromosome"/>
</dbReference>
<keyword evidence="6 7" id="KW-0472">Membrane</keyword>
<dbReference type="InterPro" id="IPR051447">
    <property type="entry name" value="Lipoprotein-release_system"/>
</dbReference>
<comment type="subcellular location">
    <subcellularLocation>
        <location evidence="1">Cell membrane</location>
        <topology evidence="1">Multi-pass membrane protein</topology>
    </subcellularLocation>
</comment>